<proteinExistence type="predicted"/>
<evidence type="ECO:0000259" key="2">
    <source>
        <dbReference type="Pfam" id="PF22035"/>
    </source>
</evidence>
<organism evidence="4 6">
    <name type="scientific">Legionella birminghamensis</name>
    <dbReference type="NCBI Taxonomy" id="28083"/>
    <lineage>
        <taxon>Bacteria</taxon>
        <taxon>Pseudomonadati</taxon>
        <taxon>Pseudomonadota</taxon>
        <taxon>Gammaproteobacteria</taxon>
        <taxon>Legionellales</taxon>
        <taxon>Legionellaceae</taxon>
        <taxon>Legionella</taxon>
    </lineage>
</organism>
<reference evidence="4 6" key="2">
    <citation type="submission" date="2018-06" db="EMBL/GenBank/DDBJ databases">
        <authorList>
            <consortium name="Pathogen Informatics"/>
            <person name="Doyle S."/>
        </authorList>
    </citation>
    <scope>NUCLEOTIDE SEQUENCE [LARGE SCALE GENOMIC DNA]</scope>
    <source>
        <strain evidence="4 6">NCTC12437</strain>
    </source>
</reference>
<feature type="compositionally biased region" description="Basic and acidic residues" evidence="1">
    <location>
        <begin position="450"/>
        <end position="459"/>
    </location>
</feature>
<evidence type="ECO:0000313" key="6">
    <source>
        <dbReference type="Proteomes" id="UP000255066"/>
    </source>
</evidence>
<keyword evidence="5" id="KW-1185">Reference proteome</keyword>
<feature type="region of interest" description="Disordered" evidence="1">
    <location>
        <begin position="450"/>
        <end position="472"/>
    </location>
</feature>
<evidence type="ECO:0000256" key="1">
    <source>
        <dbReference type="SAM" id="MobiDB-lite"/>
    </source>
</evidence>
<evidence type="ECO:0000313" key="4">
    <source>
        <dbReference type="EMBL" id="STX30876.1"/>
    </source>
</evidence>
<feature type="domain" description="Lpg0393-like VPS9-like" evidence="2">
    <location>
        <begin position="158"/>
        <end position="272"/>
    </location>
</feature>
<sequence>MLYLSTTILYAVSMTQSDHELFRQIENALSPDKLTCTNRVDLIFSSLFELDNKLRAQSSLSEDEKANWQTSIESLKKQLAATAKTNDKDIKWVRKLFMQVLKNPELFGLSKSMNTLLNPLFDPDAKTLDSDKVLFEQKKWMLANVFGVQDLTTETTNAQVFIDALRKGNYTIALQFSHWVVNKYMDIKLNPKQIALGADNILPLIAYELALTDIRREDMAAIMHLHDHSQGSSNQYTATLFFSGLTILQNHQSALKRQHPHENELQILARMQNDYQAFLKSDNPVKHIVKSGALFDEEDEAELNEYYTQEKIASFASTNRERLTHNLILLNTENASPADILGLLELKQKVIQYVNYLQANTPANPQETFNNRVIAANNMLQILQKGGSIKKDIIPGIKVQAAIIAKNQPGLQELGLLGWLKSFFDRFKPRVIKETSSTLNAISDIVKSRENQDLKKPDDGMNTEPPSCFRIG</sequence>
<dbReference type="InterPro" id="IPR054178">
    <property type="entry name" value="Lpg0393-like_VPS9"/>
</dbReference>
<gene>
    <name evidence="3" type="ORF">Lbir_1668</name>
    <name evidence="4" type="ORF">NCTC12437_00643</name>
</gene>
<dbReference type="EMBL" id="UGNW01000001">
    <property type="protein sequence ID" value="STX30876.1"/>
    <property type="molecule type" value="Genomic_DNA"/>
</dbReference>
<protein>
    <recommendedName>
        <fullName evidence="2">Lpg0393-like VPS9-like domain-containing protein</fullName>
    </recommendedName>
</protein>
<dbReference type="AlphaFoldDB" id="A0A378I7X2"/>
<dbReference type="STRING" id="28083.Lbir_1668"/>
<dbReference type="Proteomes" id="UP000255066">
    <property type="component" value="Unassembled WGS sequence"/>
</dbReference>
<name>A0A378I7X2_9GAMM</name>
<dbReference type="Proteomes" id="UP000054735">
    <property type="component" value="Unassembled WGS sequence"/>
</dbReference>
<dbReference type="EMBL" id="LNXT01000021">
    <property type="protein sequence ID" value="KTC71516.1"/>
    <property type="molecule type" value="Genomic_DNA"/>
</dbReference>
<accession>A0A378I7X2</accession>
<evidence type="ECO:0000313" key="3">
    <source>
        <dbReference type="EMBL" id="KTC71516.1"/>
    </source>
</evidence>
<evidence type="ECO:0000313" key="5">
    <source>
        <dbReference type="Proteomes" id="UP000054735"/>
    </source>
</evidence>
<reference evidence="3 5" key="1">
    <citation type="submission" date="2015-11" db="EMBL/GenBank/DDBJ databases">
        <title>Genomic analysis of 38 Legionella species identifies large and diverse effector repertoires.</title>
        <authorList>
            <person name="Burstein D."/>
            <person name="Amaro F."/>
            <person name="Zusman T."/>
            <person name="Lifshitz Z."/>
            <person name="Cohen O."/>
            <person name="Gilbert J.A."/>
            <person name="Pupko T."/>
            <person name="Shuman H.A."/>
            <person name="Segal G."/>
        </authorList>
    </citation>
    <scope>NUCLEOTIDE SEQUENCE [LARGE SCALE GENOMIC DNA]</scope>
    <source>
        <strain evidence="3 5">CDC#1407-AL-14</strain>
    </source>
</reference>
<dbReference type="Pfam" id="PF22035">
    <property type="entry name" value="Lpg0393_VPS9"/>
    <property type="match status" value="1"/>
</dbReference>